<feature type="region of interest" description="N-terminal hotdog fold" evidence="16">
    <location>
        <begin position="799"/>
        <end position="920"/>
    </location>
</feature>
<feature type="domain" description="Carrier" evidence="17">
    <location>
        <begin position="1948"/>
        <end position="2020"/>
    </location>
</feature>
<dbReference type="Pfam" id="PF16197">
    <property type="entry name" value="KAsynt_C_assoc"/>
    <property type="match status" value="1"/>
</dbReference>
<dbReference type="InterPro" id="IPR049391">
    <property type="entry name" value="FAS_pseudo-KR"/>
</dbReference>
<dbReference type="SUPFAM" id="SSF53901">
    <property type="entry name" value="Thiolase-like"/>
    <property type="match status" value="2"/>
</dbReference>
<keyword evidence="11" id="KW-0520">NAD</keyword>
<evidence type="ECO:0000256" key="8">
    <source>
        <dbReference type="ARBA" id="ARBA00022832"/>
    </source>
</evidence>
<dbReference type="PANTHER" id="PTHR43775:SF7">
    <property type="entry name" value="FATTY ACID SYNTHASE"/>
    <property type="match status" value="1"/>
</dbReference>
<dbReference type="Pfam" id="PF13602">
    <property type="entry name" value="ADH_zinc_N_2"/>
    <property type="match status" value="1"/>
</dbReference>
<dbReference type="SUPFAM" id="SSF47336">
    <property type="entry name" value="ACP-like"/>
    <property type="match status" value="1"/>
</dbReference>
<sequence length="2020" mass="221131">MAPNANDIPANVGVKQVPVDPLDEDFGFQPEDVVVSGFSGRFPECDSIDELRENLYAGVDMVNDNPTRWPYGLYGAIMRTGKMKDITQFDAEFFQYPPALAERADPQQRMLLEVVYETIIDAGLHPMALKGTRTGVIVALSSSETCDWWSKDGEKVNGYEYIGTSRTMCANRISNFFDLKGPSYSIDTASSTSLIALHQGFKLIQDGVVDNCIVGGTDLVLNPTVCLMFQKLNMLSPGGKCRSFDAEGDGYVRSEGAIAVLLQKAKVAKRIYSSILNTGSNADGYKDDGITFPSQEMQISLFQQVQNEIGVNGSHLSFMEAHGSATKVGDRQEVGAIVEVFCKGRKYPLPIGALKSNMGHGEPASALSAVIKVLVAMECRLLPPNLHYNIPNPDIPALVDGRLSVVTKVTPWNGGIVAVNSFGVGGANGHCLMKSYTKEKAGPITLEEQLPRLVIASARNESAIKFMINRIDQMPRDKEFYALLYGVQSENIVGHKYRGYILFNGMYDKTRQYAAYNGQKKPVVFVLPGAETNWGDVGNQLQKLHVFKESIAQSASVLDKKGFNLYSVLKSTDPVALQDPLLSVVASTVIQVALLDVLANLKISPDYIVGESFGELAAAYAENVLTAEEAVLSAYAIGSVLAEAKIAASQDVSKVTKQLQSALQSVIAQPKSISSRWVSASQTLGSQPLTSAYFVGLAAQSTLQDSLAKCPANAIYVQVLGQSKTENYFADNSKDGAVTVNLVKDANDSYKQLLLSVGELFNAGLQPQVEHLYPPVKFPVSARTPMIQSLVEWDHSVKWDVIGFHGKPPSTTGEVVLNVNVDSDEYSFLKATKIDGLPIIPYAGYLALVWKGFAELMRREPEEIAVVFNNVEFLRKTVVPEEDPIKFVLSVLVSGEFELKESNDIVASGQISLSTTIDKELLNLAAPKTKKDEFLPLESAEIYKELRLKGYDYKGLFRGIQLIDNTGYNAKVSFNGNWFAFLENLFQIPIFQLNNYNLHVPKFVKKVVIDPLRQTNQAESLSNVIPATYYKYVDVIKAGSVEVRGLQLEQVPLRNKGQKDPNLEFYTFQPYVSVKPTVYALDTCVQLALENSGGALKLKVAEVGTGRQLESLYAKTVIDVISTEPIPSAEVTVFTNNPAPITEQLEEFGVRVTEKDVYGSEAIDSNCNLVIAVDQFSNAGLVKNAIDSLKVGGCVLFVESKKPSEQQLNSTGLVLVASLQSQDNKTFVLLRKTAVYRSEPIVVNCSGKDFSWIETFKSALQQAEQENKQLLLVSQGVEYSGILGFVNCVRLEENGSSLRCLFVEDPKAPKFSLSSDFYQKQLKKDLTVNIYRDGVWGSNRHFLLEDQSSNAPVPKEYAYIAPTKVGDLSTLKWIEGRLQYFNPQDHPGRELCTVYYAPINHMDVLFADGSWLPFFNADTANQGAYLGREFAGRNTKGQRVFGLVSGSALATHVLADNSTLWEVPDKWTLEQASTVSVAYILAYYGLYIRGKIQPNESVFLNAGTNYTVLAALNILQNSNVTVYVAVDNESQRQYLHKNYPKVPKENIVSSKFAEQEILEKTNGKGVNVIFNTVESTPYKLQSFIHTVAENGRVIEFEKQKQAIESIGVTGNLRNITIVKMNLKTLFQGKYSLSDKQELHKLIAQGIKSGSVQPLPANVYTIDQNLKDAFDVTVSFNYYGKIVLKVRDEESKKTVVPVPKKVLAVPKTFVDPAKAYVVIGGLNDFGLQMANFLVTRGAKKLVLVSDSGVNSGFQSLFIRRWKESGVDVVTVVYDTTKPTEAEALLKEANKLGPVAGIFQLEDVLHGATVSDLTASDFSSAIDKKFASTINLDVASRKLCPQLERFFVWSSGASGHGAAGQANYGYADAALAKISEARQAAGYPSTVVEWEAIGDVGPVYESSGNNDAVVAGALLQSVASCLNVVDNYLQQSYAVLSSAVLVDKKVANVESASTGPMYAVAKVLGIKDPKTVLGTSTLVELGLDSLLGTDIKQVLEQDFNIEFSAKEIRELTFNVLKELSAN</sequence>
<dbReference type="GO" id="GO:0006633">
    <property type="term" value="P:fatty acid biosynthetic process"/>
    <property type="evidence" value="ECO:0007669"/>
    <property type="project" value="UniProtKB-KW"/>
</dbReference>
<dbReference type="CDD" id="cd00833">
    <property type="entry name" value="PKS"/>
    <property type="match status" value="1"/>
</dbReference>
<dbReference type="GO" id="GO:0016787">
    <property type="term" value="F:hydrolase activity"/>
    <property type="evidence" value="ECO:0007669"/>
    <property type="project" value="UniProtKB-KW"/>
</dbReference>
<name>A0A5E4N5G3_9HEMI</name>
<dbReference type="Gene3D" id="3.40.47.10">
    <property type="match status" value="1"/>
</dbReference>
<dbReference type="InterPro" id="IPR016035">
    <property type="entry name" value="Acyl_Trfase/lysoPLipase"/>
</dbReference>
<dbReference type="Gene3D" id="3.30.70.3290">
    <property type="match status" value="2"/>
</dbReference>
<evidence type="ECO:0000256" key="2">
    <source>
        <dbReference type="ARBA" id="ARBA00018769"/>
    </source>
</evidence>
<keyword evidence="3" id="KW-0596">Phosphopantetheine</keyword>
<dbReference type="GO" id="GO:0004312">
    <property type="term" value="F:fatty acid synthase activity"/>
    <property type="evidence" value="ECO:0007669"/>
    <property type="project" value="UniProtKB-EC"/>
</dbReference>
<organism evidence="20 21">
    <name type="scientific">Cinara cedri</name>
    <dbReference type="NCBI Taxonomy" id="506608"/>
    <lineage>
        <taxon>Eukaryota</taxon>
        <taxon>Metazoa</taxon>
        <taxon>Ecdysozoa</taxon>
        <taxon>Arthropoda</taxon>
        <taxon>Hexapoda</taxon>
        <taxon>Insecta</taxon>
        <taxon>Pterygota</taxon>
        <taxon>Neoptera</taxon>
        <taxon>Paraneoptera</taxon>
        <taxon>Hemiptera</taxon>
        <taxon>Sternorrhyncha</taxon>
        <taxon>Aphidomorpha</taxon>
        <taxon>Aphidoidea</taxon>
        <taxon>Aphididae</taxon>
        <taxon>Lachninae</taxon>
        <taxon>Cinara</taxon>
    </lineage>
</organism>
<dbReference type="InterPro" id="IPR014030">
    <property type="entry name" value="Ketoacyl_synth_N"/>
</dbReference>
<dbReference type="Proteomes" id="UP000325440">
    <property type="component" value="Unassembled WGS sequence"/>
</dbReference>
<evidence type="ECO:0000256" key="13">
    <source>
        <dbReference type="ARBA" id="ARBA00023160"/>
    </source>
</evidence>
<dbReference type="SUPFAM" id="SSF51735">
    <property type="entry name" value="NAD(P)-binding Rossmann-fold domains"/>
    <property type="match status" value="2"/>
</dbReference>
<evidence type="ECO:0000256" key="14">
    <source>
        <dbReference type="ARBA" id="ARBA00023268"/>
    </source>
</evidence>
<protein>
    <recommendedName>
        <fullName evidence="2">Fatty acid synthase</fullName>
        <ecNumber evidence="1">2.3.1.85</ecNumber>
    </recommendedName>
</protein>
<dbReference type="SMART" id="SM00822">
    <property type="entry name" value="PKS_KR"/>
    <property type="match status" value="1"/>
</dbReference>
<dbReference type="InterPro" id="IPR001227">
    <property type="entry name" value="Ac_transferase_dom_sf"/>
</dbReference>
<dbReference type="InterPro" id="IPR009081">
    <property type="entry name" value="PP-bd_ACP"/>
</dbReference>
<keyword evidence="8" id="KW-0276">Fatty acid metabolism</keyword>
<gene>
    <name evidence="20" type="ORF">CINCED_3A018514</name>
</gene>
<dbReference type="InterPro" id="IPR014043">
    <property type="entry name" value="Acyl_transferase_dom"/>
</dbReference>
<comment type="catalytic activity">
    <reaction evidence="15">
        <text>acetyl-CoA + n malonyl-CoA + 2n NADPH + 2n H(+) = a long-chain fatty acid + (n+1) CoA + n CO2 + 2n NADP(+).</text>
        <dbReference type="EC" id="2.3.1.85"/>
    </reaction>
</comment>
<dbReference type="Gene3D" id="3.10.129.110">
    <property type="entry name" value="Polyketide synthase dehydratase"/>
    <property type="match status" value="1"/>
</dbReference>
<reference evidence="20 21" key="1">
    <citation type="submission" date="2019-08" db="EMBL/GenBank/DDBJ databases">
        <authorList>
            <person name="Alioto T."/>
            <person name="Alioto T."/>
            <person name="Gomez Garrido J."/>
        </authorList>
    </citation>
    <scope>NUCLEOTIDE SEQUENCE [LARGE SCALE GENOMIC DNA]</scope>
</reference>
<evidence type="ECO:0000256" key="9">
    <source>
        <dbReference type="ARBA" id="ARBA00022857"/>
    </source>
</evidence>
<dbReference type="OrthoDB" id="329835at2759"/>
<dbReference type="InterPro" id="IPR032821">
    <property type="entry name" value="PKS_assoc"/>
</dbReference>
<dbReference type="InterPro" id="IPR014031">
    <property type="entry name" value="Ketoacyl_synth_C"/>
</dbReference>
<dbReference type="InterPro" id="IPR020841">
    <property type="entry name" value="PKS_Beta-ketoAc_synthase_dom"/>
</dbReference>
<dbReference type="Gene3D" id="3.40.50.720">
    <property type="entry name" value="NAD(P)-binding Rossmann-like Domain"/>
    <property type="match status" value="1"/>
</dbReference>
<dbReference type="SUPFAM" id="SSF52151">
    <property type="entry name" value="FabD/lysophospholipase-like"/>
    <property type="match status" value="1"/>
</dbReference>
<evidence type="ECO:0000256" key="15">
    <source>
        <dbReference type="ARBA" id="ARBA00044883"/>
    </source>
</evidence>
<dbReference type="InterPro" id="IPR049900">
    <property type="entry name" value="PKS_mFAS_DH"/>
</dbReference>
<dbReference type="Gene3D" id="1.10.1200.10">
    <property type="entry name" value="ACP-like"/>
    <property type="match status" value="1"/>
</dbReference>
<accession>A0A5E4N5G3</accession>
<dbReference type="InterPro" id="IPR057326">
    <property type="entry name" value="KR_dom"/>
</dbReference>
<keyword evidence="21" id="KW-1185">Reference proteome</keyword>
<dbReference type="GO" id="GO:0016491">
    <property type="term" value="F:oxidoreductase activity"/>
    <property type="evidence" value="ECO:0007669"/>
    <property type="project" value="UniProtKB-KW"/>
</dbReference>
<evidence type="ECO:0000256" key="4">
    <source>
        <dbReference type="ARBA" id="ARBA00022516"/>
    </source>
</evidence>
<dbReference type="Pfam" id="PF00698">
    <property type="entry name" value="Acyl_transf_1"/>
    <property type="match status" value="1"/>
</dbReference>
<dbReference type="InterPro" id="IPR011032">
    <property type="entry name" value="GroES-like_sf"/>
</dbReference>
<dbReference type="SUPFAM" id="SSF50129">
    <property type="entry name" value="GroES-like"/>
    <property type="match status" value="1"/>
</dbReference>
<evidence type="ECO:0000256" key="5">
    <source>
        <dbReference type="ARBA" id="ARBA00022553"/>
    </source>
</evidence>
<dbReference type="InterPro" id="IPR036291">
    <property type="entry name" value="NAD(P)-bd_dom_sf"/>
</dbReference>
<dbReference type="PROSITE" id="PS52019">
    <property type="entry name" value="PKS_MFAS_DH"/>
    <property type="match status" value="1"/>
</dbReference>
<keyword evidence="4" id="KW-0444">Lipid biosynthesis</keyword>
<dbReference type="InterPro" id="IPR050091">
    <property type="entry name" value="PKS_NRPS_Biosynth_Enz"/>
</dbReference>
<keyword evidence="9" id="KW-0521">NADP</keyword>
<dbReference type="SMART" id="SM00825">
    <property type="entry name" value="PKS_KS"/>
    <property type="match status" value="1"/>
</dbReference>
<dbReference type="PROSITE" id="PS50075">
    <property type="entry name" value="CARRIER"/>
    <property type="match status" value="1"/>
</dbReference>
<dbReference type="Gene3D" id="3.40.366.10">
    <property type="entry name" value="Malonyl-Coenzyme A Acyl Carrier Protein, domain 2"/>
    <property type="match status" value="1"/>
</dbReference>
<dbReference type="PANTHER" id="PTHR43775">
    <property type="entry name" value="FATTY ACID SYNTHASE"/>
    <property type="match status" value="1"/>
</dbReference>
<dbReference type="InterPro" id="IPR036736">
    <property type="entry name" value="ACP-like_sf"/>
</dbReference>
<keyword evidence="14" id="KW-0511">Multifunctional enzyme</keyword>
<keyword evidence="5" id="KW-0597">Phosphoprotein</keyword>
<evidence type="ECO:0000256" key="3">
    <source>
        <dbReference type="ARBA" id="ARBA00022450"/>
    </source>
</evidence>
<evidence type="ECO:0000259" key="19">
    <source>
        <dbReference type="PROSITE" id="PS52019"/>
    </source>
</evidence>
<keyword evidence="7 20" id="KW-0378">Hydrolase</keyword>
<dbReference type="InterPro" id="IPR020843">
    <property type="entry name" value="ER"/>
</dbReference>
<dbReference type="SMART" id="SM00829">
    <property type="entry name" value="PKS_ER"/>
    <property type="match status" value="1"/>
</dbReference>
<dbReference type="Gene3D" id="3.90.180.10">
    <property type="entry name" value="Medium-chain alcohol dehydrogenases, catalytic domain"/>
    <property type="match status" value="1"/>
</dbReference>
<dbReference type="Pfam" id="PF00109">
    <property type="entry name" value="ketoacyl-synt"/>
    <property type="match status" value="1"/>
</dbReference>
<evidence type="ECO:0000313" key="20">
    <source>
        <dbReference type="EMBL" id="VVC39929.1"/>
    </source>
</evidence>
<evidence type="ECO:0000256" key="10">
    <source>
        <dbReference type="ARBA" id="ARBA00023002"/>
    </source>
</evidence>
<dbReference type="InterPro" id="IPR016039">
    <property type="entry name" value="Thiolase-like"/>
</dbReference>
<dbReference type="Pfam" id="PF08659">
    <property type="entry name" value="KR"/>
    <property type="match status" value="1"/>
</dbReference>
<feature type="domain" description="PKS/mFAS DH" evidence="19">
    <location>
        <begin position="799"/>
        <end position="1057"/>
    </location>
</feature>
<dbReference type="SMART" id="SM00827">
    <property type="entry name" value="PKS_AT"/>
    <property type="match status" value="1"/>
</dbReference>
<evidence type="ECO:0000256" key="7">
    <source>
        <dbReference type="ARBA" id="ARBA00022801"/>
    </source>
</evidence>
<evidence type="ECO:0000256" key="11">
    <source>
        <dbReference type="ARBA" id="ARBA00023027"/>
    </source>
</evidence>
<evidence type="ECO:0000256" key="6">
    <source>
        <dbReference type="ARBA" id="ARBA00022679"/>
    </source>
</evidence>
<dbReference type="CDD" id="cd05195">
    <property type="entry name" value="enoyl_red"/>
    <property type="match status" value="1"/>
</dbReference>
<evidence type="ECO:0000259" key="18">
    <source>
        <dbReference type="PROSITE" id="PS52004"/>
    </source>
</evidence>
<keyword evidence="13" id="KW-0275">Fatty acid biosynthesis</keyword>
<proteinExistence type="predicted"/>
<dbReference type="EMBL" id="CABPRJ010001898">
    <property type="protein sequence ID" value="VVC39929.1"/>
    <property type="molecule type" value="Genomic_DNA"/>
</dbReference>
<evidence type="ECO:0000256" key="12">
    <source>
        <dbReference type="ARBA" id="ARBA00023098"/>
    </source>
</evidence>
<evidence type="ECO:0000313" key="21">
    <source>
        <dbReference type="Proteomes" id="UP000325440"/>
    </source>
</evidence>
<dbReference type="Pfam" id="PF21149">
    <property type="entry name" value="FAS_pseudo-KR"/>
    <property type="match status" value="1"/>
</dbReference>
<evidence type="ECO:0000259" key="17">
    <source>
        <dbReference type="PROSITE" id="PS50075"/>
    </source>
</evidence>
<keyword evidence="6 20" id="KW-0808">Transferase</keyword>
<dbReference type="Pfam" id="PF00550">
    <property type="entry name" value="PP-binding"/>
    <property type="match status" value="1"/>
</dbReference>
<evidence type="ECO:0000256" key="16">
    <source>
        <dbReference type="PROSITE-ProRule" id="PRU01363"/>
    </source>
</evidence>
<evidence type="ECO:0000256" key="1">
    <source>
        <dbReference type="ARBA" id="ARBA00012873"/>
    </source>
</evidence>
<dbReference type="InterPro" id="IPR042104">
    <property type="entry name" value="PKS_dehydratase_sf"/>
</dbReference>
<dbReference type="PROSITE" id="PS52004">
    <property type="entry name" value="KS3_2"/>
    <property type="match status" value="1"/>
</dbReference>
<keyword evidence="12" id="KW-0443">Lipid metabolism</keyword>
<dbReference type="EC" id="2.3.1.85" evidence="1"/>
<dbReference type="Pfam" id="PF02801">
    <property type="entry name" value="Ketoacyl-synt_C"/>
    <property type="match status" value="1"/>
</dbReference>
<feature type="region of interest" description="C-terminal hotdog fold" evidence="16">
    <location>
        <begin position="934"/>
        <end position="1057"/>
    </location>
</feature>
<comment type="caution">
    <text evidence="16">Lacks conserved residue(s) required for the propagation of feature annotation.</text>
</comment>
<keyword evidence="10" id="KW-0560">Oxidoreductase</keyword>
<feature type="domain" description="Ketosynthase family 3 (KS3)" evidence="18">
    <location>
        <begin position="30"/>
        <end position="435"/>
    </location>
</feature>
<dbReference type="InterPro" id="IPR013968">
    <property type="entry name" value="PKS_KR"/>
</dbReference>